<feature type="region of interest" description="Disordered" evidence="1">
    <location>
        <begin position="345"/>
        <end position="376"/>
    </location>
</feature>
<name>A0A9P5VGY0_9FUNG</name>
<accession>A0A9P5VGY0</accession>
<feature type="transmembrane region" description="Helical" evidence="2">
    <location>
        <begin position="183"/>
        <end position="207"/>
    </location>
</feature>
<keyword evidence="4" id="KW-1185">Reference proteome</keyword>
<feature type="transmembrane region" description="Helical" evidence="2">
    <location>
        <begin position="130"/>
        <end position="147"/>
    </location>
</feature>
<evidence type="ECO:0000313" key="3">
    <source>
        <dbReference type="EMBL" id="KAF9323894.1"/>
    </source>
</evidence>
<protein>
    <submittedName>
        <fullName evidence="3">Uncharacterized protein</fullName>
    </submittedName>
</protein>
<comment type="caution">
    <text evidence="3">The sequence shown here is derived from an EMBL/GenBank/DDBJ whole genome shotgun (WGS) entry which is preliminary data.</text>
</comment>
<evidence type="ECO:0000313" key="4">
    <source>
        <dbReference type="Proteomes" id="UP000696485"/>
    </source>
</evidence>
<sequence length="539" mass="60545">MERHWNSSSPSNGASPSTPPSPGTPLPSYPSSPDSQFAVRRHKSQSPDHTLIDEDDDQDNYPLLPLSSSPSLNKQKYTETESASQIPHTAIYIRILGIIILISLFSWFYLEALAGGDIEWVKDNLSMLGLNLTLSVACLTAALTLITLTPMSRIFASGLVAGILVILYSLKRWGGGESFEAHGAYNMLVFLVVAIPLNTLIQSILACQQRMQPNKFKRFMTTNVMSTIIITTMMLMYYSSIWDRGALGAQLQHGIEEFIESDKLPRYDILPDTRPWGPEDKIIHTYNHKIDERTIRKEYTGPVVVNEPGVESLVAHCEEGVSKVLIRVLRNDAVLERVRNLNRARKEQEETTGMAQDDEDSDTNDTQGQGNESSANRKPNVLILFMDAVARRQFYRKLAKTSATVAHLDKSQEGGPQLHEFFRYHSVGFNTNANSAAIYTNASDLARPAVAPIWKDFYEGGYVTTRVEDNCEDWSTQYTGSASSQYFDHELQAPFCLPPYYPLVGNPFGNFDGPYSIVRRCLHGTNVHNYAFEYMNQFR</sequence>
<dbReference type="PANTHER" id="PTHR10974">
    <property type="entry name" value="FI08016P-RELATED"/>
    <property type="match status" value="1"/>
</dbReference>
<dbReference type="AlphaFoldDB" id="A0A9P5VGY0"/>
<keyword evidence="2" id="KW-1133">Transmembrane helix</keyword>
<dbReference type="InterPro" id="IPR004245">
    <property type="entry name" value="DUF229"/>
</dbReference>
<evidence type="ECO:0000256" key="2">
    <source>
        <dbReference type="SAM" id="Phobius"/>
    </source>
</evidence>
<feature type="region of interest" description="Disordered" evidence="1">
    <location>
        <begin position="1"/>
        <end position="76"/>
    </location>
</feature>
<dbReference type="Pfam" id="PF02995">
    <property type="entry name" value="DUF229"/>
    <property type="match status" value="1"/>
</dbReference>
<feature type="transmembrane region" description="Helical" evidence="2">
    <location>
        <begin position="154"/>
        <end position="171"/>
    </location>
</feature>
<keyword evidence="2" id="KW-0472">Membrane</keyword>
<feature type="compositionally biased region" description="Pro residues" evidence="1">
    <location>
        <begin position="17"/>
        <end position="30"/>
    </location>
</feature>
<gene>
    <name evidence="3" type="ORF">BG006_001034</name>
</gene>
<dbReference type="GO" id="GO:0005615">
    <property type="term" value="C:extracellular space"/>
    <property type="evidence" value="ECO:0007669"/>
    <property type="project" value="TreeGrafter"/>
</dbReference>
<organism evidence="3 4">
    <name type="scientific">Podila minutissima</name>
    <dbReference type="NCBI Taxonomy" id="64525"/>
    <lineage>
        <taxon>Eukaryota</taxon>
        <taxon>Fungi</taxon>
        <taxon>Fungi incertae sedis</taxon>
        <taxon>Mucoromycota</taxon>
        <taxon>Mortierellomycotina</taxon>
        <taxon>Mortierellomycetes</taxon>
        <taxon>Mortierellales</taxon>
        <taxon>Mortierellaceae</taxon>
        <taxon>Podila</taxon>
    </lineage>
</organism>
<feature type="compositionally biased region" description="Low complexity" evidence="1">
    <location>
        <begin position="1"/>
        <end position="16"/>
    </location>
</feature>
<feature type="compositionally biased region" description="Low complexity" evidence="1">
    <location>
        <begin position="62"/>
        <end position="72"/>
    </location>
</feature>
<dbReference type="Proteomes" id="UP000696485">
    <property type="component" value="Unassembled WGS sequence"/>
</dbReference>
<evidence type="ECO:0000256" key="1">
    <source>
        <dbReference type="SAM" id="MobiDB-lite"/>
    </source>
</evidence>
<feature type="compositionally biased region" description="Polar residues" evidence="1">
    <location>
        <begin position="364"/>
        <end position="376"/>
    </location>
</feature>
<proteinExistence type="predicted"/>
<dbReference type="EMBL" id="JAAAUY010001192">
    <property type="protein sequence ID" value="KAF9323894.1"/>
    <property type="molecule type" value="Genomic_DNA"/>
</dbReference>
<reference evidence="3" key="1">
    <citation type="journal article" date="2020" name="Fungal Divers.">
        <title>Resolving the Mortierellaceae phylogeny through synthesis of multi-gene phylogenetics and phylogenomics.</title>
        <authorList>
            <person name="Vandepol N."/>
            <person name="Liber J."/>
            <person name="Desiro A."/>
            <person name="Na H."/>
            <person name="Kennedy M."/>
            <person name="Barry K."/>
            <person name="Grigoriev I.V."/>
            <person name="Miller A.N."/>
            <person name="O'Donnell K."/>
            <person name="Stajich J.E."/>
            <person name="Bonito G."/>
        </authorList>
    </citation>
    <scope>NUCLEOTIDE SEQUENCE</scope>
    <source>
        <strain evidence="3">NVP1</strain>
    </source>
</reference>
<dbReference type="PANTHER" id="PTHR10974:SF1">
    <property type="entry name" value="FI08016P-RELATED"/>
    <property type="match status" value="1"/>
</dbReference>
<feature type="transmembrane region" description="Helical" evidence="2">
    <location>
        <begin position="219"/>
        <end position="238"/>
    </location>
</feature>
<feature type="transmembrane region" description="Helical" evidence="2">
    <location>
        <begin position="91"/>
        <end position="110"/>
    </location>
</feature>
<keyword evidence="2" id="KW-0812">Transmembrane</keyword>